<dbReference type="AlphaFoldDB" id="A0A9D4F0R2"/>
<gene>
    <name evidence="1" type="ORF">DPMN_166002</name>
</gene>
<proteinExistence type="predicted"/>
<evidence type="ECO:0000313" key="1">
    <source>
        <dbReference type="EMBL" id="KAH3787871.1"/>
    </source>
</evidence>
<reference evidence="1" key="1">
    <citation type="journal article" date="2019" name="bioRxiv">
        <title>The Genome of the Zebra Mussel, Dreissena polymorpha: A Resource for Invasive Species Research.</title>
        <authorList>
            <person name="McCartney M.A."/>
            <person name="Auch B."/>
            <person name="Kono T."/>
            <person name="Mallez S."/>
            <person name="Zhang Y."/>
            <person name="Obille A."/>
            <person name="Becker A."/>
            <person name="Abrahante J.E."/>
            <person name="Garbe J."/>
            <person name="Badalamenti J.P."/>
            <person name="Herman A."/>
            <person name="Mangelson H."/>
            <person name="Liachko I."/>
            <person name="Sullivan S."/>
            <person name="Sone E.D."/>
            <person name="Koren S."/>
            <person name="Silverstein K.A.T."/>
            <person name="Beckman K.B."/>
            <person name="Gohl D.M."/>
        </authorList>
    </citation>
    <scope>NUCLEOTIDE SEQUENCE</scope>
    <source>
        <strain evidence="1">Duluth1</strain>
        <tissue evidence="1">Whole animal</tissue>
    </source>
</reference>
<accession>A0A9D4F0R2</accession>
<organism evidence="1 2">
    <name type="scientific">Dreissena polymorpha</name>
    <name type="common">Zebra mussel</name>
    <name type="synonym">Mytilus polymorpha</name>
    <dbReference type="NCBI Taxonomy" id="45954"/>
    <lineage>
        <taxon>Eukaryota</taxon>
        <taxon>Metazoa</taxon>
        <taxon>Spiralia</taxon>
        <taxon>Lophotrochozoa</taxon>
        <taxon>Mollusca</taxon>
        <taxon>Bivalvia</taxon>
        <taxon>Autobranchia</taxon>
        <taxon>Heteroconchia</taxon>
        <taxon>Euheterodonta</taxon>
        <taxon>Imparidentia</taxon>
        <taxon>Neoheterodontei</taxon>
        <taxon>Myida</taxon>
        <taxon>Dreissenoidea</taxon>
        <taxon>Dreissenidae</taxon>
        <taxon>Dreissena</taxon>
    </lineage>
</organism>
<reference evidence="1" key="2">
    <citation type="submission" date="2020-11" db="EMBL/GenBank/DDBJ databases">
        <authorList>
            <person name="McCartney M.A."/>
            <person name="Auch B."/>
            <person name="Kono T."/>
            <person name="Mallez S."/>
            <person name="Becker A."/>
            <person name="Gohl D.M."/>
            <person name="Silverstein K.A.T."/>
            <person name="Koren S."/>
            <person name="Bechman K.B."/>
            <person name="Herman A."/>
            <person name="Abrahante J.E."/>
            <person name="Garbe J."/>
        </authorList>
    </citation>
    <scope>NUCLEOTIDE SEQUENCE</scope>
    <source>
        <strain evidence="1">Duluth1</strain>
        <tissue evidence="1">Whole animal</tissue>
    </source>
</reference>
<evidence type="ECO:0000313" key="2">
    <source>
        <dbReference type="Proteomes" id="UP000828390"/>
    </source>
</evidence>
<dbReference type="Proteomes" id="UP000828390">
    <property type="component" value="Unassembled WGS sequence"/>
</dbReference>
<comment type="caution">
    <text evidence="1">The sequence shown here is derived from an EMBL/GenBank/DDBJ whole genome shotgun (WGS) entry which is preliminary data.</text>
</comment>
<keyword evidence="2" id="KW-1185">Reference proteome</keyword>
<name>A0A9D4F0R2_DREPO</name>
<protein>
    <submittedName>
        <fullName evidence="1">Uncharacterized protein</fullName>
    </submittedName>
</protein>
<sequence length="117" mass="13003">MFLPCDPWPISLQKKSYRMLEEICAGRSIQSREFVRANLPDIQQALLKSLSTSSPSSKAKARAASYALLVEMGNSCIRWSGGETVVMVTDYGDGRLSWLPSDDRCHPASPHKDYVPV</sequence>
<dbReference type="EMBL" id="JAIWYP010000008">
    <property type="protein sequence ID" value="KAH3787871.1"/>
    <property type="molecule type" value="Genomic_DNA"/>
</dbReference>